<dbReference type="InterPro" id="IPR044053">
    <property type="entry name" value="AsaB-like"/>
</dbReference>
<dbReference type="RefSeq" id="XP_003657019.1">
    <property type="nucleotide sequence ID" value="XM_003656971.1"/>
</dbReference>
<accession>G2RCZ0</accession>
<reference evidence="2 3" key="1">
    <citation type="journal article" date="2011" name="Nat. Biotechnol.">
        <title>Comparative genomic analysis of the thermophilic biomass-degrading fungi Myceliophthora thermophila and Thielavia terrestris.</title>
        <authorList>
            <person name="Berka R.M."/>
            <person name="Grigoriev I.V."/>
            <person name="Otillar R."/>
            <person name="Salamov A."/>
            <person name="Grimwood J."/>
            <person name="Reid I."/>
            <person name="Ishmael N."/>
            <person name="John T."/>
            <person name="Darmond C."/>
            <person name="Moisan M.-C."/>
            <person name="Henrissat B."/>
            <person name="Coutinho P.M."/>
            <person name="Lombard V."/>
            <person name="Natvig D.O."/>
            <person name="Lindquist E."/>
            <person name="Schmutz J."/>
            <person name="Lucas S."/>
            <person name="Harris P."/>
            <person name="Powlowski J."/>
            <person name="Bellemare A."/>
            <person name="Taylor D."/>
            <person name="Butler G."/>
            <person name="de Vries R.P."/>
            <person name="Allijn I.E."/>
            <person name="van den Brink J."/>
            <person name="Ushinsky S."/>
            <person name="Storms R."/>
            <person name="Powell A.J."/>
            <person name="Paulsen I.T."/>
            <person name="Elbourne L.D.H."/>
            <person name="Baker S.E."/>
            <person name="Magnuson J."/>
            <person name="LaBoissiere S."/>
            <person name="Clutterbuck A.J."/>
            <person name="Martinez D."/>
            <person name="Wogulis M."/>
            <person name="de Leon A.L."/>
            <person name="Rey M.W."/>
            <person name="Tsang A."/>
        </authorList>
    </citation>
    <scope>NUCLEOTIDE SEQUENCE [LARGE SCALE GENOMIC DNA]</scope>
    <source>
        <strain evidence="3">ATCC 38088 / NRRL 8126</strain>
    </source>
</reference>
<dbReference type="eggNOG" id="ENOG502SJT0">
    <property type="taxonomic scope" value="Eukaryota"/>
</dbReference>
<sequence>MGHDIVTTVNYYDDPGDGSPPLPVYVGSTQVTNKRPTVPVTVKVTDVSGQEANSTLDNHGFQYLNHTSAEKGFHDDATIRSHYYPECEQLLKDVTGASRVIIFGHQVRRGPADWHRISANNTRVRGPLHRAHVDQSYDGAVIRLREQFPDPEEAAAVMQRRWQIINIWRPIKPIHRSPLAVADATSVAEADLVPAAIVYRTGTGAGERRQESWTVRPSAAHRWYFKHGQRPDEVLLLKCFDSVADGRVVKARRAVHCAVEYPGDDGDQGQQEEKGNRESVEVRCLVLY</sequence>
<dbReference type="AlphaFoldDB" id="G2RCZ0"/>
<proteinExistence type="inferred from homology"/>
<evidence type="ECO:0000313" key="2">
    <source>
        <dbReference type="EMBL" id="AEO70683.1"/>
    </source>
</evidence>
<dbReference type="NCBIfam" id="NF041278">
    <property type="entry name" value="CmcJ_NvfI_EfuI"/>
    <property type="match status" value="1"/>
</dbReference>
<name>G2RCZ0_THETT</name>
<dbReference type="PANTHER" id="PTHR34598:SF3">
    <property type="entry name" value="OXIDOREDUCTASE AN1597"/>
    <property type="match status" value="1"/>
</dbReference>
<keyword evidence="3" id="KW-1185">Reference proteome</keyword>
<gene>
    <name evidence="2" type="ORF">THITE_2055528</name>
</gene>
<dbReference type="GeneID" id="11519284"/>
<dbReference type="HOGENOM" id="CLU_042688_2_0_1"/>
<protein>
    <submittedName>
        <fullName evidence="2">Uncharacterized protein</fullName>
    </submittedName>
</protein>
<dbReference type="PANTHER" id="PTHR34598">
    <property type="entry name" value="BLL6449 PROTEIN"/>
    <property type="match status" value="1"/>
</dbReference>
<dbReference type="GO" id="GO:0016491">
    <property type="term" value="F:oxidoreductase activity"/>
    <property type="evidence" value="ECO:0007669"/>
    <property type="project" value="InterPro"/>
</dbReference>
<organism evidence="2 3">
    <name type="scientific">Thermothielavioides terrestris (strain ATCC 38088 / NRRL 8126)</name>
    <name type="common">Thielavia terrestris</name>
    <dbReference type="NCBI Taxonomy" id="578455"/>
    <lineage>
        <taxon>Eukaryota</taxon>
        <taxon>Fungi</taxon>
        <taxon>Dikarya</taxon>
        <taxon>Ascomycota</taxon>
        <taxon>Pezizomycotina</taxon>
        <taxon>Sordariomycetes</taxon>
        <taxon>Sordariomycetidae</taxon>
        <taxon>Sordariales</taxon>
        <taxon>Chaetomiaceae</taxon>
        <taxon>Thermothielavioides</taxon>
        <taxon>Thermothielavioides terrestris</taxon>
    </lineage>
</organism>
<evidence type="ECO:0000256" key="1">
    <source>
        <dbReference type="ARBA" id="ARBA00023604"/>
    </source>
</evidence>
<dbReference type="EMBL" id="CP003013">
    <property type="protein sequence ID" value="AEO70683.1"/>
    <property type="molecule type" value="Genomic_DNA"/>
</dbReference>
<dbReference type="OrthoDB" id="412788at2759"/>
<comment type="similarity">
    <text evidence="1">Belongs to the asaB hydroxylase/desaturase family.</text>
</comment>
<dbReference type="Proteomes" id="UP000008181">
    <property type="component" value="Chromosome 5"/>
</dbReference>
<evidence type="ECO:0000313" key="3">
    <source>
        <dbReference type="Proteomes" id="UP000008181"/>
    </source>
</evidence>
<dbReference type="KEGG" id="ttt:THITE_2055528"/>